<evidence type="ECO:0000313" key="4">
    <source>
        <dbReference type="Proteomes" id="UP000739538"/>
    </source>
</evidence>
<proteinExistence type="predicted"/>
<gene>
    <name evidence="3" type="ORF">KDA27_07470</name>
</gene>
<feature type="non-terminal residue" evidence="3">
    <location>
        <position position="4358"/>
    </location>
</feature>
<evidence type="ECO:0000256" key="2">
    <source>
        <dbReference type="SAM" id="SignalP"/>
    </source>
</evidence>
<dbReference type="EMBL" id="JAGQHS010000028">
    <property type="protein sequence ID" value="MCA9755625.1"/>
    <property type="molecule type" value="Genomic_DNA"/>
</dbReference>
<sequence length="4358" mass="473862">MRRSGKRALTGLSVLAFVLGTLLGAAPSWADSQSLEPSVNTVINFPAYPSAGGPYITQVTVRPASVSGTTAQVYVVFNEDVNPASIDPDGTADNSDFAVTGFTFASASAGPVANVIILEDAVGAAAGDMLRLRDIGVLEGADGDATDHKSTDLSEHVITTGPVIHSIELQNYEDQDPTNDAILITFDADVQFASGGSVANTFTNTPELAGVTLEATWENDPTNNGEFVTITQDAASTTDLKQMIPGVTKLWVQSGRLRWVDENVSMGMSRQLETLNAGPHLVAAYYDDNGTTLVGEDTDDALWLVMSDPVDPASITGTFADHFDVDVDAGGLFGGAVDGDVSPAIPGSFSSVLLVTNLTGATGIPGGADVIADHSGVSGTALLDYQGDEGLTNAVAIERGPGMLRASYDDQGTPTRTDDQLIIWINEVMARAAVVTDFVFENIDTGSLADPLVVSTETVNQFTRVIITGWEAGIYPTPGTRIAGALGSAFNGGITGQELASDNFLVIEDESRPYALDITENLDMTYDLWNDGDGVDSVFVAWAESGDDSDQYFMYYSATPVLDDDWMNANLSGAIPLGNLQPYGTDGLIRIGFTVTPGVTQSTDGVVLNIGDQMRVIIAAADFQGNLARIQDNNGAAEFFGPFIVGPLCAPRDFITDASSPAEADSLDWDHDVIHVVGDSLDGMVWHYVYGDAGAVACDADSVVVYDGDDPLADNRLGAIVPNADGSFSPIHLDDADALEVDCIYVFNRQGAEFSTGTQIFFDRQYPEIEGNTATPYPDFVFDPWNPYRIYNDGDYVNIRLLANDGFQDCLIPTPGGGPVSARSSLLHIWADFTNLDMTAGNITGFGTPADSILFTSLGADNVDNDGDWDTFTDIDGNGTWDPGEPLNDDVGLDGVGGTNDPGEGDGEMTFGDPYVDENGDGGYDPGETFLNVNTTADGSSGDYIFDPGEPDLDSQDPDEFGWYELRSTSASVRGTVLQGYPLNNPNPEAALDPFTPVPIYVSDNGIDGAERDGAIDRILPFTDSLPDSNRSLSHLTAHMGGDPERRFVAQLDLREPTHAEITYLANETDLGTDAGTNLIAPGSPTYNLGRFVDFTSESLSDDDVLYSRIRVRPSMGAWIDLTLDPGPDFGSDSDANGDSFPGGMLYDEDADSTAAQANGLDDDEDGQVNEVGEGIDFSDTEVHAAAQDSTSDAAATFGNGLHCQNDYRDNDNDAFFVYDSYANGGLVGGGAVGKIYWYNIDESRTNNFDDDNDGQIDEADEAPENVGYGNGENDDNEDGIADGEAVEVPINTAWSVLAIEDPASTEWAAPVPGPGVTGNSIFVDAAHVLGTRPFAGTDSNTEPFYANALAYGEVVPHAFEVLTNSARTFVSQGYEFSGDADSSATQEFNFFDQHSSENLDFELLTEIYGLAADGTTNHQLRLVAYDKAGNVREPWSEPITFTLDLTAPPATIPGCDEIGDPPADFADVSDDPGIQIFDAGKHPGDYTLTGESDDDAVSMTFEASSDPDFDTIDFTHTDITAPFTAEWPGDGMYNVDNYPAANADTVYFRARATDEFGNTTAEEDLCVLTVIVIDGTEPTATLVQVHTDDDLEDGACVPPDSSIALYAMIEDNDGFDWVGGLDARSGDAGIDDDGDGFIDEDDVNGNGKYDEGIDDAGADNIPGTDDDEWNGSSDAGNFGETDDYITNDIVKVVFEYNPVGDVPDAGWLPIETVHGDTFSTGGQTVDWTEPVVATWNTLNLETGDYDVRTWAVDVEGNSSELTAFITTVCIRSEPLRAYIQPEVCAGTTEFDLYAIHYIHDYEIDKVRFEYFHDVDGDNCATDLDVGSSWVTIDLDDEADGRGDAVLYFPSAERIGEGDALEDLAFRAYLNTDLGGGSRYMYWDADHDGYSHRDPVVLDDGDGEYNSGDDDQVIGLDTVIPNGTELTDFADDEFYADAEDDELDPSDWIFRENRLNGDNGVLDLWMVSWDGTGLPEGNYLVKAIAIDETNQEDVIEYTCYDPAGQNPEEIEAVRIDTEEPTADFVTITLPDGSVLDTTDDDLHPYVAGVNDWMMICAEGSDDLAKVLFQISLDGGGTWDVLDVNNDQDWFADLDGEKGFQAEGNDAIVNDINGNFVYDDGIDFVQYQGAFSIPEGWPLRPLVGEDEIDGIDNDGDGEIDEDPLSGDPAADEPGSPEDYDSPFCVFVDIDNLPLWADVNVLFRATGYDFNCDTYRADDNPDILAVIIGENMAPEADIIRAEDNNGDEIDVFPAVMDDNGTACITGEDGMNVFVTAEDITAIVSVDLMYRLDPDCYEDLTFEQLQWQSLSDAGYTVRDSVYPYDFAVDVASMPDGAYEIYPSAIDEGGNFTVAPVNPWEFKKFSNATADFAFVSDPAAVDGAPSAEVAAGDEFTITAELQDPDATSTTAVRFWFAPRQLDESIDPTQVQPIAPYSSEMLEETVLSVEGKCDGVVVMINGTAATCHESLGGVAAPTKFDVTVSGNAIVFGARPDAEDEIYVSYNFGSWQLIESGDEFAPYTVEWTADEGGVPDPADFGWDEADAWDLIAQARFDINGDWLFGGDCDVDETLRSEGNYIKLLDQDRPLVQIWGLNYSAEPRENQDDYPDWNLPGNPLFTCGDDINDDEDWDHAFILSGKETDVFVTAVDQGGGSIESVDLRVTSENPETGDQTIRDYEMTKVGSGVTMIDALTVTFYPEDYTQWDPADIENVILQVSTDGGSTYPYKYEMTAGTDCYQANPRLFVGTTHDYRFQVDLVGDTQDYVLDARNNNGAFFGPLAGDEPDFTSQMIIPDTPFWHVSIDQSSGLAGTQAPFSPHEVHRAVATATDDSGNTGTNLNSGTPGDADEPQGAVVFIYDVEDPVVQSLTLLDELDRPFNTARISPAVDYRIWATVNDSPFEDFNVLRVDWVEFQYSPNQGGIWITIDRDDDTTDGWAIDWAPDDQSDDGYDNDLDGIYDEDDEKISPVWLRAVAKDCGYNVAYGEPVEFMVDAAEPFTCAALPRDGAVFGYSDQITIEGSPEGDWVPSAGTDDIAEVRFQARFSNLYFVDQTYNGVGHAGDYDNGIDEIWIDLNSNDLFDASDEVVYAGADGFASTPDNSGANKWFTLDPTPQDNSDNPWLTGPGSGTYSMVWTPTGSQFTQYGVDGDGGYIDEYVRVRMVAKDTAGNDEQDSTDEIEPCEKLIILNDTADNNPRAFVMAVDDEWVDPIEVFCISGMEEVVVGGSVAHTNAVAHVNLYRITPGGETGLVGIDTNLDDNEFEVLWKADEEAAEGTYVLFATVTDFDDNESDMDDATRINVKIDRAGPSVDYTNWVDAVEYVDDGIVDHSSFAIHPDQDTWDVLFTVHTVDTDVASIELQWRFASDPEGLWRGIDELLDDGDGMFDYEPNLNNELGQAWRYHVENWPDQLLEGGPMHFRALATDQAGNTNALAMLTNAQELTADGNGPSIYDWNDDSVTNQVEVGSTVNFEITLEDDWTDVVVAQLEYSADGGDTWTYYATDNELEGVQIDTGLGLWVANFAWVAPSWVVRDTDYEFRVVAYDTAWNREEITPPHAFTITVEDNAAPDRTKIVDIFAAVNYTADDEDGTPDPSDEHREHDVWADVNGNGEFDAGDILVSEGYDDGVQDPEGDEGIVVVGDECNTFPRWVGESMLTDENDSGNDRQDVKVSDVVTLMARTWADDYGIGNATDDGIATVSFWAWPVDGNDNPTTPILIGKDEVAPSFNGFYNWHLTWNTLERDAVTNDLLFPDGRYKLTASAIDEEGNEEDLGSLDFTNAVIVVDNTAPEATMDLDPATAEFELGPVDVERNEWFTLYSRVLMPGTDTENLTEDDYITWYYKRDRDLNMSASWAMVPPEAGLTPEDGNPDYTRPYSFDVQVGELTAPADTENGLPLAVGELYNFAPAVGDEVCNTTSHIANFGAGHGLTIKIVDTIAPHLEFVEAVRALPTRDGVEYGDDDVIYNPTQIHAQAFESITARLLTGHRDLEYVEFVWRPVGSTDWNLIDADLTGSEDMITWSLGDWDLRTLGAGNWIEVAAVGVDDVGNVDTNPDILRVYVDYEAPSFAMVGPDPENLYWCDYDYVDYGDGYGRIMDLIVNVDRGTEGLHDDVYDVIWEWKLASADSTEWSQFGVASSDDLYDDTLNYYSNTLDLEDLDGSDLYDLRVTVVDEAGNYNRMYQWKRVVDVDHPDYVQVSNISWEGDDTTQDPNDQGQYTDITAGTLVEVFGTASDDEPNLPNYTDPVSGDWYETPVGYMQFQVAVDIGNDGDLNDGEVWRDLGTVQFDPSDLDDISAQTASVYWNTTGLAEGQYFVRVGAKDVCGNPVSGFTWSDPVNVRVTDSEPPVARIVCFDADQQPHGINPPSIVT</sequence>
<evidence type="ECO:0008006" key="5">
    <source>
        <dbReference type="Google" id="ProtNLM"/>
    </source>
</evidence>
<feature type="signal peptide" evidence="2">
    <location>
        <begin position="1"/>
        <end position="30"/>
    </location>
</feature>
<dbReference type="InterPro" id="IPR018247">
    <property type="entry name" value="EF_Hand_1_Ca_BS"/>
</dbReference>
<feature type="compositionally biased region" description="Acidic residues" evidence="1">
    <location>
        <begin position="2143"/>
        <end position="2163"/>
    </location>
</feature>
<dbReference type="PROSITE" id="PS00018">
    <property type="entry name" value="EF_HAND_1"/>
    <property type="match status" value="1"/>
</dbReference>
<comment type="caution">
    <text evidence="3">The sequence shown here is derived from an EMBL/GenBank/DDBJ whole genome shotgun (WGS) entry which is preliminary data.</text>
</comment>
<accession>A0A956NDU0</accession>
<keyword evidence="2" id="KW-0732">Signal</keyword>
<feature type="compositionally biased region" description="Polar residues" evidence="1">
    <location>
        <begin position="2824"/>
        <end position="2838"/>
    </location>
</feature>
<organism evidence="3 4">
    <name type="scientific">Eiseniibacteriota bacterium</name>
    <dbReference type="NCBI Taxonomy" id="2212470"/>
    <lineage>
        <taxon>Bacteria</taxon>
        <taxon>Candidatus Eiseniibacteriota</taxon>
    </lineage>
</organism>
<evidence type="ECO:0000313" key="3">
    <source>
        <dbReference type="EMBL" id="MCA9755625.1"/>
    </source>
</evidence>
<feature type="region of interest" description="Disordered" evidence="1">
    <location>
        <begin position="2142"/>
        <end position="2177"/>
    </location>
</feature>
<feature type="region of interest" description="Disordered" evidence="1">
    <location>
        <begin position="2824"/>
        <end position="2843"/>
    </location>
</feature>
<reference evidence="3" key="1">
    <citation type="submission" date="2020-04" db="EMBL/GenBank/DDBJ databases">
        <authorList>
            <person name="Zhang T."/>
        </authorList>
    </citation>
    <scope>NUCLEOTIDE SEQUENCE</scope>
    <source>
        <strain evidence="3">HKST-UBA02</strain>
    </source>
</reference>
<evidence type="ECO:0000256" key="1">
    <source>
        <dbReference type="SAM" id="MobiDB-lite"/>
    </source>
</evidence>
<feature type="chain" id="PRO_5036681553" description="T9SS type A sorting domain-containing protein" evidence="2">
    <location>
        <begin position="31"/>
        <end position="4358"/>
    </location>
</feature>
<dbReference type="Proteomes" id="UP000739538">
    <property type="component" value="Unassembled WGS sequence"/>
</dbReference>
<feature type="region of interest" description="Disordered" evidence="1">
    <location>
        <begin position="898"/>
        <end position="920"/>
    </location>
</feature>
<reference evidence="3" key="2">
    <citation type="journal article" date="2021" name="Microbiome">
        <title>Successional dynamics and alternative stable states in a saline activated sludge microbial community over 9 years.</title>
        <authorList>
            <person name="Wang Y."/>
            <person name="Ye J."/>
            <person name="Ju F."/>
            <person name="Liu L."/>
            <person name="Boyd J.A."/>
            <person name="Deng Y."/>
            <person name="Parks D.H."/>
            <person name="Jiang X."/>
            <person name="Yin X."/>
            <person name="Woodcroft B.J."/>
            <person name="Tyson G.W."/>
            <person name="Hugenholtz P."/>
            <person name="Polz M.F."/>
            <person name="Zhang T."/>
        </authorList>
    </citation>
    <scope>NUCLEOTIDE SEQUENCE</scope>
    <source>
        <strain evidence="3">HKST-UBA02</strain>
    </source>
</reference>
<protein>
    <recommendedName>
        <fullName evidence="5">T9SS type A sorting domain-containing protein</fullName>
    </recommendedName>
</protein>
<name>A0A956NDU0_UNCEI</name>